<name>A0A072P552_9EURO</name>
<keyword evidence="8" id="KW-1185">Reference proteome</keyword>
<sequence>MTSNPIKRCLESEIQHHQGASTAPSGRPTPGLLKAAPNTQYERLKDETPTIQNINQLLAKRRRKSYPKACYPCRCRKIRCDRMTPCGNCLKHEQPKLCVYLDQNGQVRRQQATAPSKPSVTSTKDRVAALTDLERRMQTIAEEVVKRLGSLGSGILQESAKQPQTDEGRAIGIRPPLQTPPIYAPPPAVADDSIGASVHIGAESLASILVDTLKSAHPTAASPQSRDETKSSRHSAYETMQLLYMTDTGSTHPFTSLWKPGATVEDICLALPDNETFEQYLTSFQISVNLISPTIPLQGFAVDARAFWSERSNGKRGESELRSASWLALLFCVLASGCSYSSFHRNDNDLNSRVFVCCAFELLRLDNYLLQPTIDNVRVLAALAANLRVQDNPAASWSLLGTGTAA</sequence>
<dbReference type="GO" id="GO:0016831">
    <property type="term" value="F:carboxy-lyase activity"/>
    <property type="evidence" value="ECO:0007669"/>
    <property type="project" value="TreeGrafter"/>
</dbReference>
<dbReference type="PANTHER" id="PTHR43374:SF1">
    <property type="entry name" value="FLAVIN PRENYLTRANSFERASE PAD1, MITOCHONDRIAL"/>
    <property type="match status" value="1"/>
</dbReference>
<dbReference type="CDD" id="cd12148">
    <property type="entry name" value="fungal_TF_MHR"/>
    <property type="match status" value="1"/>
</dbReference>
<dbReference type="GO" id="GO:0000981">
    <property type="term" value="F:DNA-binding transcription factor activity, RNA polymerase II-specific"/>
    <property type="evidence" value="ECO:0007669"/>
    <property type="project" value="InterPro"/>
</dbReference>
<dbReference type="AlphaFoldDB" id="A0A072P552"/>
<evidence type="ECO:0000259" key="6">
    <source>
        <dbReference type="PROSITE" id="PS50048"/>
    </source>
</evidence>
<evidence type="ECO:0000256" key="3">
    <source>
        <dbReference type="ARBA" id="ARBA00023163"/>
    </source>
</evidence>
<dbReference type="PROSITE" id="PS50048">
    <property type="entry name" value="ZN2_CY6_FUNGAL_2"/>
    <property type="match status" value="1"/>
</dbReference>
<dbReference type="CDD" id="cd00067">
    <property type="entry name" value="GAL4"/>
    <property type="match status" value="1"/>
</dbReference>
<dbReference type="SMART" id="SM00066">
    <property type="entry name" value="GAL4"/>
    <property type="match status" value="1"/>
</dbReference>
<organism evidence="7 8">
    <name type="scientific">Exophiala aquamarina CBS 119918</name>
    <dbReference type="NCBI Taxonomy" id="1182545"/>
    <lineage>
        <taxon>Eukaryota</taxon>
        <taxon>Fungi</taxon>
        <taxon>Dikarya</taxon>
        <taxon>Ascomycota</taxon>
        <taxon>Pezizomycotina</taxon>
        <taxon>Eurotiomycetes</taxon>
        <taxon>Chaetothyriomycetidae</taxon>
        <taxon>Chaetothyriales</taxon>
        <taxon>Herpotrichiellaceae</taxon>
        <taxon>Exophiala</taxon>
    </lineage>
</organism>
<evidence type="ECO:0000256" key="2">
    <source>
        <dbReference type="ARBA" id="ARBA00023125"/>
    </source>
</evidence>
<keyword evidence="2" id="KW-0238">DNA-binding</keyword>
<keyword evidence="3" id="KW-0804">Transcription</keyword>
<dbReference type="SUPFAM" id="SSF57701">
    <property type="entry name" value="Zn2/Cys6 DNA-binding domain"/>
    <property type="match status" value="1"/>
</dbReference>
<dbReference type="EMBL" id="AMGV01000009">
    <property type="protein sequence ID" value="KEF54827.1"/>
    <property type="molecule type" value="Genomic_DNA"/>
</dbReference>
<comment type="caution">
    <text evidence="7">The sequence shown here is derived from an EMBL/GenBank/DDBJ whole genome shotgun (WGS) entry which is preliminary data.</text>
</comment>
<keyword evidence="1" id="KW-0805">Transcription regulation</keyword>
<gene>
    <name evidence="7" type="ORF">A1O9_09269</name>
</gene>
<evidence type="ECO:0000256" key="1">
    <source>
        <dbReference type="ARBA" id="ARBA00023015"/>
    </source>
</evidence>
<dbReference type="HOGENOM" id="CLU_694518_0_0_1"/>
<dbReference type="PANTHER" id="PTHR43374">
    <property type="entry name" value="FLAVIN PRENYLTRANSFERASE"/>
    <property type="match status" value="1"/>
</dbReference>
<dbReference type="STRING" id="1182545.A0A072P552"/>
<dbReference type="GeneID" id="25284179"/>
<dbReference type="Pfam" id="PF00172">
    <property type="entry name" value="Zn_clus"/>
    <property type="match status" value="1"/>
</dbReference>
<evidence type="ECO:0000313" key="8">
    <source>
        <dbReference type="Proteomes" id="UP000027920"/>
    </source>
</evidence>
<accession>A0A072P552</accession>
<dbReference type="GO" id="GO:0003677">
    <property type="term" value="F:DNA binding"/>
    <property type="evidence" value="ECO:0007669"/>
    <property type="project" value="UniProtKB-KW"/>
</dbReference>
<dbReference type="VEuPathDB" id="FungiDB:A1O9_09269"/>
<dbReference type="GO" id="GO:0008270">
    <property type="term" value="F:zinc ion binding"/>
    <property type="evidence" value="ECO:0007669"/>
    <property type="project" value="InterPro"/>
</dbReference>
<dbReference type="InterPro" id="IPR004507">
    <property type="entry name" value="UbiX-like"/>
</dbReference>
<dbReference type="Gene3D" id="4.10.240.10">
    <property type="entry name" value="Zn(2)-C6 fungal-type DNA-binding domain"/>
    <property type="match status" value="1"/>
</dbReference>
<dbReference type="OrthoDB" id="4119174at2759"/>
<evidence type="ECO:0000256" key="5">
    <source>
        <dbReference type="SAM" id="MobiDB-lite"/>
    </source>
</evidence>
<proteinExistence type="predicted"/>
<reference evidence="7 8" key="1">
    <citation type="submission" date="2013-03" db="EMBL/GenBank/DDBJ databases">
        <title>The Genome Sequence of Exophiala aquamarina CBS 119918.</title>
        <authorList>
            <consortium name="The Broad Institute Genomics Platform"/>
            <person name="Cuomo C."/>
            <person name="de Hoog S."/>
            <person name="Gorbushina A."/>
            <person name="Walker B."/>
            <person name="Young S.K."/>
            <person name="Zeng Q."/>
            <person name="Gargeya S."/>
            <person name="Fitzgerald M."/>
            <person name="Haas B."/>
            <person name="Abouelleil A."/>
            <person name="Allen A.W."/>
            <person name="Alvarado L."/>
            <person name="Arachchi H.M."/>
            <person name="Berlin A.M."/>
            <person name="Chapman S.B."/>
            <person name="Gainer-Dewar J."/>
            <person name="Goldberg J."/>
            <person name="Griggs A."/>
            <person name="Gujja S."/>
            <person name="Hansen M."/>
            <person name="Howarth C."/>
            <person name="Imamovic A."/>
            <person name="Ireland A."/>
            <person name="Larimer J."/>
            <person name="McCowan C."/>
            <person name="Murphy C."/>
            <person name="Pearson M."/>
            <person name="Poon T.W."/>
            <person name="Priest M."/>
            <person name="Roberts A."/>
            <person name="Saif S."/>
            <person name="Shea T."/>
            <person name="Sisk P."/>
            <person name="Sykes S."/>
            <person name="Wortman J."/>
            <person name="Nusbaum C."/>
            <person name="Birren B."/>
        </authorList>
    </citation>
    <scope>NUCLEOTIDE SEQUENCE [LARGE SCALE GENOMIC DNA]</scope>
    <source>
        <strain evidence="7 8">CBS 119918</strain>
    </source>
</reference>
<dbReference type="Proteomes" id="UP000027920">
    <property type="component" value="Unassembled WGS sequence"/>
</dbReference>
<dbReference type="RefSeq" id="XP_013257417.1">
    <property type="nucleotide sequence ID" value="XM_013401963.1"/>
</dbReference>
<feature type="domain" description="Zn(2)-C6 fungal-type" evidence="6">
    <location>
        <begin position="69"/>
        <end position="100"/>
    </location>
</feature>
<dbReference type="PROSITE" id="PS00463">
    <property type="entry name" value="ZN2_CY6_FUNGAL_1"/>
    <property type="match status" value="1"/>
</dbReference>
<dbReference type="InterPro" id="IPR036864">
    <property type="entry name" value="Zn2-C6_fun-type_DNA-bd_sf"/>
</dbReference>
<keyword evidence="4" id="KW-0539">Nucleus</keyword>
<evidence type="ECO:0000256" key="4">
    <source>
        <dbReference type="ARBA" id="ARBA00023242"/>
    </source>
</evidence>
<feature type="region of interest" description="Disordered" evidence="5">
    <location>
        <begin position="15"/>
        <end position="34"/>
    </location>
</feature>
<protein>
    <recommendedName>
        <fullName evidence="6">Zn(2)-C6 fungal-type domain-containing protein</fullName>
    </recommendedName>
</protein>
<dbReference type="InterPro" id="IPR001138">
    <property type="entry name" value="Zn2Cys6_DnaBD"/>
</dbReference>
<feature type="region of interest" description="Disordered" evidence="5">
    <location>
        <begin position="157"/>
        <end position="178"/>
    </location>
</feature>
<evidence type="ECO:0000313" key="7">
    <source>
        <dbReference type="EMBL" id="KEF54827.1"/>
    </source>
</evidence>